<dbReference type="EMBL" id="JAGPXE010000021">
    <property type="protein sequence ID" value="MBQ0928567.1"/>
    <property type="molecule type" value="Genomic_DNA"/>
</dbReference>
<comment type="caution">
    <text evidence="1">The sequence shown here is derived from an EMBL/GenBank/DDBJ whole genome shotgun (WGS) entry which is preliminary data.</text>
</comment>
<dbReference type="Proteomes" id="UP000674084">
    <property type="component" value="Unassembled WGS sequence"/>
</dbReference>
<proteinExistence type="predicted"/>
<reference evidence="1 2" key="1">
    <citation type="submission" date="2021-04" db="EMBL/GenBank/DDBJ databases">
        <title>Whole-genome sequencing of Saccharopolyspora endophytica KCTC 19397.</title>
        <authorList>
            <person name="Ay H."/>
            <person name="Saygin H."/>
            <person name="Sahin N."/>
        </authorList>
    </citation>
    <scope>NUCLEOTIDE SEQUENCE [LARGE SCALE GENOMIC DNA]</scope>
    <source>
        <strain evidence="1 2">KCTC 19397</strain>
    </source>
</reference>
<protein>
    <submittedName>
        <fullName evidence="1">Uncharacterized protein</fullName>
    </submittedName>
</protein>
<evidence type="ECO:0000313" key="1">
    <source>
        <dbReference type="EMBL" id="MBQ0928567.1"/>
    </source>
</evidence>
<sequence length="86" mass="9029">MSSIEELRIALANSHRVGALAAQGLQQAIDNIEELQGTVSSAAQGSSSDVLNGATAAIEQAHQLATEAYPVLYKALTDLNDYDSQL</sequence>
<evidence type="ECO:0000313" key="2">
    <source>
        <dbReference type="Proteomes" id="UP000674084"/>
    </source>
</evidence>
<keyword evidence="2" id="KW-1185">Reference proteome</keyword>
<organism evidence="1 2">
    <name type="scientific">Saccharopolyspora endophytica</name>
    <dbReference type="NCBI Taxonomy" id="543886"/>
    <lineage>
        <taxon>Bacteria</taxon>
        <taxon>Bacillati</taxon>
        <taxon>Actinomycetota</taxon>
        <taxon>Actinomycetes</taxon>
        <taxon>Pseudonocardiales</taxon>
        <taxon>Pseudonocardiaceae</taxon>
        <taxon>Saccharopolyspora</taxon>
    </lineage>
</organism>
<accession>A0ABS5DRA2</accession>
<dbReference type="RefSeq" id="WP_210973574.1">
    <property type="nucleotide sequence ID" value="NZ_JAGPXE010000021.1"/>
</dbReference>
<name>A0ABS5DRA2_9PSEU</name>
<gene>
    <name evidence="1" type="ORF">KBO27_31880</name>
</gene>